<keyword evidence="3" id="KW-1185">Reference proteome</keyword>
<dbReference type="InterPro" id="IPR009403">
    <property type="entry name" value="UPF0637"/>
</dbReference>
<dbReference type="Gene3D" id="3.30.930.20">
    <property type="entry name" value="Protein of unknown function DUF1054"/>
    <property type="match status" value="1"/>
</dbReference>
<dbReference type="AlphaFoldDB" id="A0A1N7J6B7"/>
<reference evidence="3" key="1">
    <citation type="submission" date="2017-01" db="EMBL/GenBank/DDBJ databases">
        <authorList>
            <person name="Varghese N."/>
            <person name="Submissions S."/>
        </authorList>
    </citation>
    <scope>NUCLEOTIDE SEQUENCE [LARGE SCALE GENOMIC DNA]</scope>
    <source>
        <strain evidence="3">DSM 45196</strain>
    </source>
</reference>
<dbReference type="Proteomes" id="UP000186795">
    <property type="component" value="Unassembled WGS sequence"/>
</dbReference>
<protein>
    <recommendedName>
        <fullName evidence="1">UPF0637 protein SAMN05421790_101767</fullName>
    </recommendedName>
</protein>
<proteinExistence type="inferred from homology"/>
<dbReference type="PIRSF" id="PIRSF021332">
    <property type="entry name" value="DUF1054"/>
    <property type="match status" value="1"/>
</dbReference>
<evidence type="ECO:0000256" key="1">
    <source>
        <dbReference type="HAMAP-Rule" id="MF_01851"/>
    </source>
</evidence>
<name>A0A1N7J6B7_9BACL</name>
<sequence length="208" mass="24166">MKGFEDRDFDVFTIDGLEPRMEGLKERIRPKLESIGETIAPSLSRLTGEEMYIHVAKHARRTVHPPDETWVAWSPQKKGYKSQPHFQVGIRETGLFAMFALIYEYPDKPGFAQNLLEQLDEILPGLPSDFVLSRDHTRPEVDPLSELGREGMKAALERLRNVKKAEFLCGRVWNREDPRVHDPSRLEEMIRETFSSLEHLYRLARLSH</sequence>
<gene>
    <name evidence="2" type="ORF">SAMN05421790_101767</name>
</gene>
<dbReference type="Pfam" id="PF06335">
    <property type="entry name" value="DUF1054"/>
    <property type="match status" value="1"/>
</dbReference>
<evidence type="ECO:0000313" key="3">
    <source>
        <dbReference type="Proteomes" id="UP000186795"/>
    </source>
</evidence>
<accession>A0A1N7J6B7</accession>
<evidence type="ECO:0000313" key="2">
    <source>
        <dbReference type="EMBL" id="SIS44786.1"/>
    </source>
</evidence>
<organism evidence="2 3">
    <name type="scientific">Kroppenstedtia eburnea</name>
    <dbReference type="NCBI Taxonomy" id="714067"/>
    <lineage>
        <taxon>Bacteria</taxon>
        <taxon>Bacillati</taxon>
        <taxon>Bacillota</taxon>
        <taxon>Bacilli</taxon>
        <taxon>Bacillales</taxon>
        <taxon>Thermoactinomycetaceae</taxon>
        <taxon>Kroppenstedtia</taxon>
    </lineage>
</organism>
<dbReference type="InterPro" id="IPR053707">
    <property type="entry name" value="UPF0637_domain_sf"/>
</dbReference>
<dbReference type="OrthoDB" id="9812818at2"/>
<dbReference type="SUPFAM" id="SSF142913">
    <property type="entry name" value="YktB/PF0168-like"/>
    <property type="match status" value="1"/>
</dbReference>
<dbReference type="EMBL" id="FTOD01000001">
    <property type="protein sequence ID" value="SIS44786.1"/>
    <property type="molecule type" value="Genomic_DNA"/>
</dbReference>
<dbReference type="RefSeq" id="WP_009709147.1">
    <property type="nucleotide sequence ID" value="NZ_CP048103.1"/>
</dbReference>
<comment type="similarity">
    <text evidence="1">Belongs to the UPF0637 family.</text>
</comment>
<dbReference type="HAMAP" id="MF_01851">
    <property type="entry name" value="UPF0637"/>
    <property type="match status" value="1"/>
</dbReference>